<dbReference type="Pfam" id="PF21365">
    <property type="entry name" value="Glyco_hydro_31_3rd"/>
    <property type="match status" value="1"/>
</dbReference>
<dbReference type="Pfam" id="PF17137">
    <property type="entry name" value="DUF5110"/>
    <property type="match status" value="1"/>
</dbReference>
<dbReference type="SUPFAM" id="SSF51011">
    <property type="entry name" value="Glycosyl hydrolase domain"/>
    <property type="match status" value="1"/>
</dbReference>
<feature type="signal peptide" evidence="3">
    <location>
        <begin position="1"/>
        <end position="39"/>
    </location>
</feature>
<dbReference type="Gene3D" id="2.60.40.1180">
    <property type="entry name" value="Golgi alpha-mannosidase II"/>
    <property type="match status" value="2"/>
</dbReference>
<feature type="chain" id="PRO_5039501694" evidence="3">
    <location>
        <begin position="40"/>
        <end position="1093"/>
    </location>
</feature>
<dbReference type="Gene3D" id="2.60.120.260">
    <property type="entry name" value="Galactose-binding domain-like"/>
    <property type="match status" value="2"/>
</dbReference>
<dbReference type="InterPro" id="IPR051816">
    <property type="entry name" value="Glycosyl_Hydrolase_31"/>
</dbReference>
<accession>A0A543ISM2</accession>
<dbReference type="PANTHER" id="PTHR43863:SF2">
    <property type="entry name" value="MALTASE-GLUCOAMYLASE"/>
    <property type="match status" value="1"/>
</dbReference>
<dbReference type="CDD" id="cd04083">
    <property type="entry name" value="CBM35_Lmo2446-like"/>
    <property type="match status" value="2"/>
</dbReference>
<name>A0A543ISM2_9ACTN</name>
<dbReference type="InterPro" id="IPR013780">
    <property type="entry name" value="Glyco_hydro_b"/>
</dbReference>
<dbReference type="PROSITE" id="PS51175">
    <property type="entry name" value="CBM6"/>
    <property type="match status" value="2"/>
</dbReference>
<keyword evidence="2" id="KW-0378">Hydrolase</keyword>
<evidence type="ECO:0000259" key="4">
    <source>
        <dbReference type="PROSITE" id="PS51175"/>
    </source>
</evidence>
<dbReference type="RefSeq" id="WP_142257878.1">
    <property type="nucleotide sequence ID" value="NZ_VFPQ01000001.1"/>
</dbReference>
<dbReference type="InterPro" id="IPR008979">
    <property type="entry name" value="Galactose-bd-like_sf"/>
</dbReference>
<protein>
    <submittedName>
        <fullName evidence="5">Carbohydrate-binding protein with CBM35 doain</fullName>
    </submittedName>
</protein>
<dbReference type="CDD" id="cd06595">
    <property type="entry name" value="GH31_u1"/>
    <property type="match status" value="1"/>
</dbReference>
<dbReference type="Proteomes" id="UP000319213">
    <property type="component" value="Unassembled WGS sequence"/>
</dbReference>
<dbReference type="InterPro" id="IPR005084">
    <property type="entry name" value="CBM6"/>
</dbReference>
<evidence type="ECO:0000313" key="6">
    <source>
        <dbReference type="Proteomes" id="UP000319213"/>
    </source>
</evidence>
<dbReference type="GO" id="GO:0030246">
    <property type="term" value="F:carbohydrate binding"/>
    <property type="evidence" value="ECO:0007669"/>
    <property type="project" value="InterPro"/>
</dbReference>
<comment type="similarity">
    <text evidence="1 2">Belongs to the glycosyl hydrolase 31 family.</text>
</comment>
<dbReference type="InterPro" id="IPR033403">
    <property type="entry name" value="DUF5110"/>
</dbReference>
<dbReference type="Pfam" id="PF16990">
    <property type="entry name" value="CBM_35"/>
    <property type="match status" value="1"/>
</dbReference>
<dbReference type="GO" id="GO:0004553">
    <property type="term" value="F:hydrolase activity, hydrolyzing O-glycosyl compounds"/>
    <property type="evidence" value="ECO:0007669"/>
    <property type="project" value="InterPro"/>
</dbReference>
<reference evidence="5 6" key="1">
    <citation type="submission" date="2019-06" db="EMBL/GenBank/DDBJ databases">
        <title>Sequencing the genomes of 1000 actinobacteria strains.</title>
        <authorList>
            <person name="Klenk H.-P."/>
        </authorList>
    </citation>
    <scope>NUCLEOTIDE SEQUENCE [LARGE SCALE GENOMIC DNA]</scope>
    <source>
        <strain evidence="5 6">DSM 43186</strain>
    </source>
</reference>
<dbReference type="GO" id="GO:0005975">
    <property type="term" value="P:carbohydrate metabolic process"/>
    <property type="evidence" value="ECO:0007669"/>
    <property type="project" value="InterPro"/>
</dbReference>
<organism evidence="5 6">
    <name type="scientific">Thermopolyspora flexuosa</name>
    <dbReference type="NCBI Taxonomy" id="103836"/>
    <lineage>
        <taxon>Bacteria</taxon>
        <taxon>Bacillati</taxon>
        <taxon>Actinomycetota</taxon>
        <taxon>Actinomycetes</taxon>
        <taxon>Streptosporangiales</taxon>
        <taxon>Streptosporangiaceae</taxon>
        <taxon>Thermopolyspora</taxon>
    </lineage>
</organism>
<dbReference type="OrthoDB" id="176168at2"/>
<evidence type="ECO:0000256" key="1">
    <source>
        <dbReference type="ARBA" id="ARBA00007806"/>
    </source>
</evidence>
<dbReference type="EMBL" id="VFPQ01000001">
    <property type="protein sequence ID" value="TQM73586.1"/>
    <property type="molecule type" value="Genomic_DNA"/>
</dbReference>
<dbReference type="PANTHER" id="PTHR43863">
    <property type="entry name" value="HYDROLASE, PUTATIVE (AFU_ORTHOLOGUE AFUA_1G03140)-RELATED"/>
    <property type="match status" value="1"/>
</dbReference>
<feature type="domain" description="CBM6" evidence="4">
    <location>
        <begin position="304"/>
        <end position="433"/>
    </location>
</feature>
<proteinExistence type="inferred from homology"/>
<evidence type="ECO:0000256" key="2">
    <source>
        <dbReference type="RuleBase" id="RU361185"/>
    </source>
</evidence>
<gene>
    <name evidence="5" type="ORF">FHX40_0236</name>
</gene>
<evidence type="ECO:0000313" key="5">
    <source>
        <dbReference type="EMBL" id="TQM73586.1"/>
    </source>
</evidence>
<keyword evidence="6" id="KW-1185">Reference proteome</keyword>
<evidence type="ECO:0000256" key="3">
    <source>
        <dbReference type="SAM" id="SignalP"/>
    </source>
</evidence>
<dbReference type="InterPro" id="IPR048395">
    <property type="entry name" value="Glyco_hydro_31_C"/>
</dbReference>
<sequence length="1093" mass="117458">MRRNVTGPRPRRGARWRTAVRRLAAVTAAATVAATTATAGGAAAETTGRDRTVTAGNARFQVLSPTLIRTEYADDGRFVDKPTFNVIGRDAFPRPKFTATQADGWLTIKTSALTLRYRLGSGPFGPENLTVSLTAGRTPVTATPWRRVVCDVGALCEAESQSQAGLAVATDHAGYTGTGFLAGFEAVGDTLTAEVTVGTAGTYRFAVRYANAVGGDGRHTTRTLSLTVDGGAARTITLPTTPDWDTWAVATADLELDAGRHLIALTRTADDSGHVNVDSVALTPPDAEYPPVSATAIASCRYGTSCEAESGRVTGSGKIAADHKGFAGTGFVAELHQGASLTTRVTDVPADGTYLLHVRYANGTGADGRHQDRTATVTAGDDTREITFPKTDDWSTWRTVSVPVPLKAGTNEITLGCPEAASCHVNPDTIAVTAAGAAAPPPHLALGGYRRSLDGVDGDQGDPPATPGLLHRDGWYLLDDTHSALFDPSRGTVTPRPGHGGRPYQDGYVFGYGLDYKRGLSELATLTGPPALLPQWAYGVWFSQYFDRTDEDFRTLVARFRAEGVPLDVLVVDTDFKAPNTWSGWQIDRAKFPDPKAFFAWARSQGLHTVLNIHPSILGDDPKFARAQQTAKGRLQRGGCPAGPDCHVFDWGDPDQLKAYLDLHAEMEEQGTDFWWLDWCCDASRSSLAGVTPDAWINHHYARRADRLIGRGFVLSRAYGSLQSGPYAGPAGPPTGPWAEKRTTVHFTGDSTGSWGTLRYAVGATPAESAATGTAAISHDIGGHNDPGNLRGSERYKVGDEIRYTTRLPDDLYARWVQLGTFQPIDRLHSNHGDRLPWQYGPAANASAKRFLNLRERLVPYTYTLAREAHATGVPIVRPMYLEYPDEEQAYATADTQYLYGPDLLVAPVTRPGEQASVTVWFPPGAEWTDIFTGRTYPGGTTHTVTSTLDTMPVFLKSGGILVTRTGDVANHARHPLTEVTVTVGLGSPGSFTLQEDDGAPAGRLKSLTTRIDYTRTGPVHRVRIGPAKGAYRGQATAREWTLSLRNAARPSAVTVDGAALRPGSYTYDAASRTLTVRLPRRGVHQPVTVTVR</sequence>
<dbReference type="InterPro" id="IPR017853">
    <property type="entry name" value="GH"/>
</dbReference>
<feature type="domain" description="CBM6" evidence="4">
    <location>
        <begin position="154"/>
        <end position="283"/>
    </location>
</feature>
<keyword evidence="2" id="KW-0326">Glycosidase</keyword>
<comment type="caution">
    <text evidence="5">The sequence shown here is derived from an EMBL/GenBank/DDBJ whole genome shotgun (WGS) entry which is preliminary data.</text>
</comment>
<dbReference type="Pfam" id="PF03422">
    <property type="entry name" value="CBM_6"/>
    <property type="match status" value="1"/>
</dbReference>
<dbReference type="Gene3D" id="3.20.20.80">
    <property type="entry name" value="Glycosidases"/>
    <property type="match status" value="1"/>
</dbReference>
<dbReference type="InterPro" id="IPR000322">
    <property type="entry name" value="Glyco_hydro_31_TIM"/>
</dbReference>
<dbReference type="Pfam" id="PF01055">
    <property type="entry name" value="Glyco_hydro_31_2nd"/>
    <property type="match status" value="2"/>
</dbReference>
<keyword evidence="3" id="KW-0732">Signal</keyword>
<dbReference type="AlphaFoldDB" id="A0A543ISM2"/>
<dbReference type="SUPFAM" id="SSF51445">
    <property type="entry name" value="(Trans)glycosidases"/>
    <property type="match status" value="1"/>
</dbReference>
<dbReference type="SUPFAM" id="SSF49785">
    <property type="entry name" value="Galactose-binding domain-like"/>
    <property type="match status" value="2"/>
</dbReference>